<evidence type="ECO:0000313" key="7">
    <source>
        <dbReference type="Proteomes" id="UP001107558"/>
    </source>
</evidence>
<name>A0A9J6B9A7_POLVA</name>
<dbReference type="GO" id="GO:0008270">
    <property type="term" value="F:zinc ion binding"/>
    <property type="evidence" value="ECO:0007669"/>
    <property type="project" value="UniProtKB-KW"/>
</dbReference>
<feature type="compositionally biased region" description="Basic and acidic residues" evidence="4">
    <location>
        <begin position="391"/>
        <end position="404"/>
    </location>
</feature>
<feature type="region of interest" description="Disordered" evidence="4">
    <location>
        <begin position="510"/>
        <end position="538"/>
    </location>
</feature>
<feature type="compositionally biased region" description="Polar residues" evidence="4">
    <location>
        <begin position="573"/>
        <end position="584"/>
    </location>
</feature>
<feature type="domain" description="CHHC U11-48K-type" evidence="5">
    <location>
        <begin position="15"/>
        <end position="42"/>
    </location>
</feature>
<feature type="region of interest" description="Disordered" evidence="4">
    <location>
        <begin position="683"/>
        <end position="732"/>
    </location>
</feature>
<feature type="compositionally biased region" description="Polar residues" evidence="4">
    <location>
        <begin position="1101"/>
        <end position="1112"/>
    </location>
</feature>
<feature type="compositionally biased region" description="Basic and acidic residues" evidence="4">
    <location>
        <begin position="510"/>
        <end position="527"/>
    </location>
</feature>
<evidence type="ECO:0000259" key="5">
    <source>
        <dbReference type="PROSITE" id="PS51800"/>
    </source>
</evidence>
<feature type="compositionally biased region" description="Polar residues" evidence="4">
    <location>
        <begin position="211"/>
        <end position="220"/>
    </location>
</feature>
<dbReference type="OrthoDB" id="5839404at2759"/>
<feature type="compositionally biased region" description="Basic and acidic residues" evidence="4">
    <location>
        <begin position="604"/>
        <end position="619"/>
    </location>
</feature>
<feature type="region of interest" description="Disordered" evidence="4">
    <location>
        <begin position="1006"/>
        <end position="1112"/>
    </location>
</feature>
<feature type="compositionally biased region" description="Polar residues" evidence="4">
    <location>
        <begin position="528"/>
        <end position="537"/>
    </location>
</feature>
<feature type="compositionally biased region" description="Polar residues" evidence="4">
    <location>
        <begin position="407"/>
        <end position="441"/>
    </location>
</feature>
<accession>A0A9J6B9A7</accession>
<feature type="region of interest" description="Disordered" evidence="4">
    <location>
        <begin position="358"/>
        <end position="482"/>
    </location>
</feature>
<dbReference type="Pfam" id="PF05253">
    <property type="entry name" value="zf-U11-48K"/>
    <property type="match status" value="1"/>
</dbReference>
<evidence type="ECO:0000256" key="4">
    <source>
        <dbReference type="SAM" id="MobiDB-lite"/>
    </source>
</evidence>
<feature type="compositionally biased region" description="Basic residues" evidence="4">
    <location>
        <begin position="380"/>
        <end position="390"/>
    </location>
</feature>
<dbReference type="Proteomes" id="UP001107558">
    <property type="component" value="Chromosome 4"/>
</dbReference>
<organism evidence="6 7">
    <name type="scientific">Polypedilum vanderplanki</name>
    <name type="common">Sleeping chironomid midge</name>
    <dbReference type="NCBI Taxonomy" id="319348"/>
    <lineage>
        <taxon>Eukaryota</taxon>
        <taxon>Metazoa</taxon>
        <taxon>Ecdysozoa</taxon>
        <taxon>Arthropoda</taxon>
        <taxon>Hexapoda</taxon>
        <taxon>Insecta</taxon>
        <taxon>Pterygota</taxon>
        <taxon>Neoptera</taxon>
        <taxon>Endopterygota</taxon>
        <taxon>Diptera</taxon>
        <taxon>Nematocera</taxon>
        <taxon>Chironomoidea</taxon>
        <taxon>Chironomidae</taxon>
        <taxon>Chironominae</taxon>
        <taxon>Polypedilum</taxon>
        <taxon>Polypedilum</taxon>
    </lineage>
</organism>
<feature type="domain" description="CHHC U11-48K-type" evidence="5">
    <location>
        <begin position="47"/>
        <end position="74"/>
    </location>
</feature>
<feature type="compositionally biased region" description="Basic residues" evidence="4">
    <location>
        <begin position="1130"/>
        <end position="1143"/>
    </location>
</feature>
<feature type="compositionally biased region" description="Polar residues" evidence="4">
    <location>
        <begin position="723"/>
        <end position="732"/>
    </location>
</feature>
<dbReference type="PROSITE" id="PS51800">
    <property type="entry name" value="ZF_CHHC_U11_48K"/>
    <property type="match status" value="2"/>
</dbReference>
<feature type="region of interest" description="Disordered" evidence="4">
    <location>
        <begin position="1130"/>
        <end position="1202"/>
    </location>
</feature>
<feature type="compositionally biased region" description="Low complexity" evidence="4">
    <location>
        <begin position="1016"/>
        <end position="1040"/>
    </location>
</feature>
<comment type="caution">
    <text evidence="6">The sequence shown here is derived from an EMBL/GenBank/DDBJ whole genome shotgun (WGS) entry which is preliminary data.</text>
</comment>
<protein>
    <recommendedName>
        <fullName evidence="5">CHHC U11-48K-type domain-containing protein</fullName>
    </recommendedName>
</protein>
<feature type="region of interest" description="Disordered" evidence="4">
    <location>
        <begin position="266"/>
        <end position="285"/>
    </location>
</feature>
<feature type="compositionally biased region" description="Polar residues" evidence="4">
    <location>
        <begin position="173"/>
        <end position="184"/>
    </location>
</feature>
<feature type="compositionally biased region" description="Low complexity" evidence="4">
    <location>
        <begin position="1088"/>
        <end position="1100"/>
    </location>
</feature>
<gene>
    <name evidence="6" type="ORF">PVAND_014477</name>
</gene>
<evidence type="ECO:0000256" key="2">
    <source>
        <dbReference type="ARBA" id="ARBA00022771"/>
    </source>
</evidence>
<feature type="region of interest" description="Disordered" evidence="4">
    <location>
        <begin position="567"/>
        <end position="646"/>
    </location>
</feature>
<feature type="compositionally biased region" description="Low complexity" evidence="4">
    <location>
        <begin position="442"/>
        <end position="482"/>
    </location>
</feature>
<evidence type="ECO:0000256" key="3">
    <source>
        <dbReference type="ARBA" id="ARBA00022833"/>
    </source>
</evidence>
<dbReference type="InterPro" id="IPR022776">
    <property type="entry name" value="TRM13/UPF0224_CHHC_Znf_dom"/>
</dbReference>
<evidence type="ECO:0000313" key="6">
    <source>
        <dbReference type="EMBL" id="KAG5666449.1"/>
    </source>
</evidence>
<keyword evidence="7" id="KW-1185">Reference proteome</keyword>
<reference evidence="6" key="1">
    <citation type="submission" date="2021-03" db="EMBL/GenBank/DDBJ databases">
        <title>Chromosome level genome of the anhydrobiotic midge Polypedilum vanderplanki.</title>
        <authorList>
            <person name="Yoshida Y."/>
            <person name="Kikawada T."/>
            <person name="Gusev O."/>
        </authorList>
    </citation>
    <scope>NUCLEOTIDE SEQUENCE</scope>
    <source>
        <strain evidence="6">NIAS01</strain>
        <tissue evidence="6">Whole body or cell culture</tissue>
    </source>
</reference>
<feature type="compositionally biased region" description="Low complexity" evidence="4">
    <location>
        <begin position="358"/>
        <end position="374"/>
    </location>
</feature>
<evidence type="ECO:0000256" key="1">
    <source>
        <dbReference type="ARBA" id="ARBA00022723"/>
    </source>
</evidence>
<feature type="compositionally biased region" description="Polar residues" evidence="4">
    <location>
        <begin position="1065"/>
        <end position="1082"/>
    </location>
</feature>
<feature type="compositionally biased region" description="Polar residues" evidence="4">
    <location>
        <begin position="1156"/>
        <end position="1176"/>
    </location>
</feature>
<proteinExistence type="predicted"/>
<feature type="region of interest" description="Disordered" evidence="4">
    <location>
        <begin position="173"/>
        <end position="245"/>
    </location>
</feature>
<dbReference type="EMBL" id="JADBJN010000004">
    <property type="protein sequence ID" value="KAG5666449.1"/>
    <property type="molecule type" value="Genomic_DNA"/>
</dbReference>
<feature type="compositionally biased region" description="Low complexity" evidence="4">
    <location>
        <begin position="276"/>
        <end position="285"/>
    </location>
</feature>
<sequence>MSNYNNLVSSDTEKLTHCPYNRAHTVTYAKLAIHLEKCRRTYDKDDIKICKFNTTHHIKDIEYNLHLQNCPDRIIIHNHLSRIRRKSESDSESENQIKRQKVTQVIVNDEDWENCEKKTYNPQKYLENSNLITHVQHMTKSQRETIRLERKKKINELELKQLEREKFFNFGASTSRQNESNKSCEVQKRYQESSPTAFREDSCERDEEIQQKSPFNTQKSSIDDDDIFSEHKKTKNRHESSSSSSVMIIENNCSRSASIITVTSSSSQNLPNYHRSSSQSSSNCNQQHFRDFGNVSPSNIYHDKITRNDHRARDYHNENYSRNYRNYEPDRNLSVQNFNNLNPSNCFYREALQNSSNFSNSSSFRNFNRNSQNFYDRNQRRFYGRGRGRNQHFESRNDYQDRKSHSSFRNNDSSDNHQNFSYCGRGNSRQSYRQNDYRNYTNSPSSFNSRSRSRSRSLNSNNSHQDVRITNSPMSISSSSSRHSISIAGIEIKERTEANNIQGNENYNRTIEKSNERDEFCNKKNDTQKTPTVSSNCSDEEDWELEAKFHNQKRNSENGKIQLNKIQERNSESPKSSMTQNCDESQSKRKNYSELFPTIYENLRTSDSERSRKSIDSEKSQNSPPLFDPNIKIKIEPPDEYPENNSTLNLNEKLLEAVQIKEEPDYRPPQSFMEKLRQLGRKLSECSNSSSTTSYLSARQSIETSNNESSNNQKILIKGNLNPKKNSFSKTDENCLNSARTLSRNLTEHQNEQYSLNYQNNCSNLLNRSVESSLNEEQFSNSSKIITSTQCEDNSSYLAKDGTNFSILENISLSSPKNNFQISTRTQNKQISLNLPLSSSTTRTEILESNQNTSIAQSNLETLKTTQTVENSSSLTQSSTNILENSSNSKITEKSLLNNLRISNETQSELNTKDSQNNLLNSQQEVQNPSSKNTSTKIQEVSLEKFSSSKNISNSSSVNSIFDPNIKIKIENAETESLSIEDHPKFRTFSLSNRKDSTSIKISLKSSKTDEIEEISSNNQKSRNSLSNSSSRSVESSKSSEFSKKSSKSTEVFQKSSKNNERNVENQSLPANSQVKKFSTNFKIKKLSSSNESGNNNSPSPKFSNRIYKSSSDSDATVIIENEDNSLKKSARIAKKTSQKAKSSKFDVLKMKRNQKMNFMSSNENKNSQKISSNNETSKKLPKMTKKSSSESSQKLSSEEILERYKMYRQQKSNESVSSQEFEDDSIVDRIYKAF</sequence>
<keyword evidence="1" id="KW-0479">Metal-binding</keyword>
<feature type="compositionally biased region" description="Low complexity" evidence="4">
    <location>
        <begin position="685"/>
        <end position="712"/>
    </location>
</feature>
<keyword evidence="2" id="KW-0863">Zinc-finger</keyword>
<dbReference type="AlphaFoldDB" id="A0A9J6B9A7"/>
<keyword evidence="3" id="KW-0862">Zinc</keyword>